<name>A0AC34FIQ9_9BILA</name>
<sequence length="156" mass="18164">MISKIYKCDATTLVLENLEITFDEFLLLSNSAIIVFLRNVSIKYENGDEVQLEKLVQNCLNAKIFDFTFSSNPTNISSKTVKKLVKITHFSTMKKIVFKEVPEVFDIKTLFAFLKKKNLNIELEFCETLSEEYRCLLKFLENKLSFIESNVVLERI</sequence>
<evidence type="ECO:0000313" key="1">
    <source>
        <dbReference type="Proteomes" id="UP000887579"/>
    </source>
</evidence>
<protein>
    <submittedName>
        <fullName evidence="2">Uncharacterized protein</fullName>
    </submittedName>
</protein>
<accession>A0AC34FIQ9</accession>
<organism evidence="1 2">
    <name type="scientific">Panagrolaimus sp. ES5</name>
    <dbReference type="NCBI Taxonomy" id="591445"/>
    <lineage>
        <taxon>Eukaryota</taxon>
        <taxon>Metazoa</taxon>
        <taxon>Ecdysozoa</taxon>
        <taxon>Nematoda</taxon>
        <taxon>Chromadorea</taxon>
        <taxon>Rhabditida</taxon>
        <taxon>Tylenchina</taxon>
        <taxon>Panagrolaimomorpha</taxon>
        <taxon>Panagrolaimoidea</taxon>
        <taxon>Panagrolaimidae</taxon>
        <taxon>Panagrolaimus</taxon>
    </lineage>
</organism>
<evidence type="ECO:0000313" key="2">
    <source>
        <dbReference type="WBParaSite" id="ES5_v2.g17258.t1"/>
    </source>
</evidence>
<reference evidence="2" key="1">
    <citation type="submission" date="2022-11" db="UniProtKB">
        <authorList>
            <consortium name="WormBaseParasite"/>
        </authorList>
    </citation>
    <scope>IDENTIFICATION</scope>
</reference>
<dbReference type="WBParaSite" id="ES5_v2.g17258.t1">
    <property type="protein sequence ID" value="ES5_v2.g17258.t1"/>
    <property type="gene ID" value="ES5_v2.g17258"/>
</dbReference>
<proteinExistence type="predicted"/>
<dbReference type="Proteomes" id="UP000887579">
    <property type="component" value="Unplaced"/>
</dbReference>